<keyword evidence="1" id="KW-0732">Signal</keyword>
<dbReference type="InterPro" id="IPR013783">
    <property type="entry name" value="Ig-like_fold"/>
</dbReference>
<reference evidence="4" key="1">
    <citation type="submission" date="2016-11" db="EMBL/GenBank/DDBJ databases">
        <authorList>
            <person name="Varghese N."/>
            <person name="Submissions S."/>
        </authorList>
    </citation>
    <scope>NUCLEOTIDE SEQUENCE [LARGE SCALE GENOMIC DNA]</scope>
    <source>
        <strain evidence="4">CGMCC 1.8995</strain>
    </source>
</reference>
<proteinExistence type="predicted"/>
<organism evidence="3 4">
    <name type="scientific">Marisediminitalea aggregata</name>
    <dbReference type="NCBI Taxonomy" id="634436"/>
    <lineage>
        <taxon>Bacteria</taxon>
        <taxon>Pseudomonadati</taxon>
        <taxon>Pseudomonadota</taxon>
        <taxon>Gammaproteobacteria</taxon>
        <taxon>Alteromonadales</taxon>
        <taxon>Alteromonadaceae</taxon>
        <taxon>Marisediminitalea</taxon>
    </lineage>
</organism>
<feature type="domain" description="Fibronectin type-III" evidence="2">
    <location>
        <begin position="287"/>
        <end position="384"/>
    </location>
</feature>
<dbReference type="SUPFAM" id="SSF49265">
    <property type="entry name" value="Fibronectin type III"/>
    <property type="match status" value="1"/>
</dbReference>
<evidence type="ECO:0000259" key="2">
    <source>
        <dbReference type="PROSITE" id="PS50853"/>
    </source>
</evidence>
<feature type="chain" id="PRO_5012680189" description="Fibronectin type-III domain-containing protein" evidence="1">
    <location>
        <begin position="29"/>
        <end position="1151"/>
    </location>
</feature>
<dbReference type="EMBL" id="FQWD01000002">
    <property type="protein sequence ID" value="SHG14951.1"/>
    <property type="molecule type" value="Genomic_DNA"/>
</dbReference>
<dbReference type="InterPro" id="IPR003961">
    <property type="entry name" value="FN3_dom"/>
</dbReference>
<dbReference type="InterPro" id="IPR036116">
    <property type="entry name" value="FN3_sf"/>
</dbReference>
<protein>
    <recommendedName>
        <fullName evidence="2">Fibronectin type-III domain-containing protein</fullName>
    </recommendedName>
</protein>
<evidence type="ECO:0000313" key="3">
    <source>
        <dbReference type="EMBL" id="SHG14951.1"/>
    </source>
</evidence>
<dbReference type="Proteomes" id="UP000184520">
    <property type="component" value="Unassembled WGS sequence"/>
</dbReference>
<dbReference type="Gene3D" id="2.60.40.10">
    <property type="entry name" value="Immunoglobulins"/>
    <property type="match status" value="1"/>
</dbReference>
<feature type="signal peptide" evidence="1">
    <location>
        <begin position="1"/>
        <end position="28"/>
    </location>
</feature>
<keyword evidence="4" id="KW-1185">Reference proteome</keyword>
<dbReference type="PROSITE" id="PS50853">
    <property type="entry name" value="FN3"/>
    <property type="match status" value="1"/>
</dbReference>
<dbReference type="AlphaFoldDB" id="A0A1M5HG97"/>
<sequence>MKTCLKSFAAVVKYTAFLPLLFVLTACGGGGDTSTPSPNPNPPVTPKAAISLGSYTLQTEVRDTNGNVVSNCNCGSAVVLPSGEIWVAFEQYPLVEDYGYGVLLTTQTQSTSSFTADYTYYEASVSVAKGSLASPGTFNENQFSFSLTVKGQSVNVEAVKSTDATSIDLFSLSSGSGELEFSDDPYSRISVTANGDVNGEVLGCPISDGELADVSNSRHVFSLSLSFDSCSNDSLSNQSFFGAAFTLPGISNHGLQLLFADDNGYFRQAYAEKLADTGSADYTTESAPSISSLTVTGAETVTLHWYSEDQTSIPTTGTSYTVYASTQPDFQPLPSHLVHVTGDALSADIDSLASDTEYYFKVIAKTEDKQSLISSEIAAKTYKSSPIQAQGTTIFQAEDNNLTLTSASSDTLVFTLSAGANVPAPGDFIFAKNADDELLFKQVTSVSSSNNEATVLVTQPSLSELIPSAELTDYTSLGTVSGFAPDSRKVVPTASGKYPANTSPTKAERWGNSISNTAYYKPYKKAHLTQNGESVNVTFDGDKITLDIDGVTGSISLDPEIDIAPSVYSDFAWAGPLEIARAESRLDATVDLSLSVDSSISVDLLDFEKKIDVPSLTFKNTKIYAVGPIPVYQEIIFTLHAVISSTSSAGIDVSTGLHRKYKLTAGASYNGLTEEWDGILNGPTLLSQSSTASAAVHIGANLELRIVPKIELRFYTVAAPYFSIEPYASAEIEVGNGVTFDSLSGNTQVTPTQFNTFNVELGLECFVGFEFGILVPNKFSLKSKNVCPFVEPNVLWAVPEFQFDVDTESTTSDFATISASVSNDLGYNELDASSATWDIYPNDFILIPHSDDPLKADVQLTSNANEEGEYTILFSATDKLGEIGRQYDSGKIRFGDCITEINEAYTSMDQLPVDESLRLSQYACYHTPAQNEFGFRAENALFARSYFQVNEEVYEGPLSPLEVLNAGEFRYKKHVGILDIPFFTVAESRYVVYGNYGREIDGIYTKYREVIFKALSDEPFERLRRTASGDDKPYFVPKQSVEAELTYNVGIPSYNLTYFNGLDDTDTRGAIYYIYKYRCAQRTKETEGYTIYGELVYESYIEMSENDDTCLSNAEAKRLNSIDPIRDNYFYLDYKHRYSDLLEIIFAIKDE</sequence>
<evidence type="ECO:0000313" key="4">
    <source>
        <dbReference type="Proteomes" id="UP000184520"/>
    </source>
</evidence>
<evidence type="ECO:0000256" key="1">
    <source>
        <dbReference type="SAM" id="SignalP"/>
    </source>
</evidence>
<gene>
    <name evidence="3" type="ORF">SAMN05216361_1459</name>
</gene>
<dbReference type="CDD" id="cd00063">
    <property type="entry name" value="FN3"/>
    <property type="match status" value="1"/>
</dbReference>
<name>A0A1M5HG97_9ALTE</name>
<dbReference type="RefSeq" id="WP_073320055.1">
    <property type="nucleotide sequence ID" value="NZ_FQWD01000002.1"/>
</dbReference>
<accession>A0A1M5HG97</accession>
<dbReference type="PROSITE" id="PS51257">
    <property type="entry name" value="PROKAR_LIPOPROTEIN"/>
    <property type="match status" value="1"/>
</dbReference>